<comment type="subcellular location">
    <subcellularLocation>
        <location evidence="1">Cell inner membrane</location>
        <topology evidence="1">Peripheral membrane protein</topology>
    </subcellularLocation>
</comment>
<keyword evidence="3" id="KW-0813">Transport</keyword>
<dbReference type="GO" id="GO:0015833">
    <property type="term" value="P:peptide transport"/>
    <property type="evidence" value="ECO:0007669"/>
    <property type="project" value="InterPro"/>
</dbReference>
<dbReference type="PANTHER" id="PTHR43776">
    <property type="entry name" value="TRANSPORT ATP-BINDING PROTEIN"/>
    <property type="match status" value="1"/>
</dbReference>
<evidence type="ECO:0000259" key="6">
    <source>
        <dbReference type="PROSITE" id="PS50893"/>
    </source>
</evidence>
<dbReference type="Gene3D" id="3.40.50.300">
    <property type="entry name" value="P-loop containing nucleotide triphosphate hydrolases"/>
    <property type="match status" value="1"/>
</dbReference>
<sequence length="326" mass="35522">MTKALPLLEFTDVHVHFPIRAGFFKKEVGRIRAVNGVSFTIRKGQAFGLVGESGCGKSTVARAALRLEEATSGSIRYAGEHISLFTGEERIKFRKRMQAVFQDPFSSLNPRMKAGQIIAEPIRVHGVKPAGEVRAEVDRLLELVGLPLRFANLYPHEMSGGQRQRIGIARALALGPELIVADEAVSALDVSIQAQIITLLEDLQRDLGLTYLFIGHDLSVVRHICDQVAVMYLGRIVEMAPSEELFANPTHPYTRALIDAVPNPDPAAEAGRHIEPLQGEVPSPANPPSGCVFHPRCPLATDRCRQEAPDLGPVAPEHSVACWNAG</sequence>
<dbReference type="SUPFAM" id="SSF52540">
    <property type="entry name" value="P-loop containing nucleoside triphosphate hydrolases"/>
    <property type="match status" value="1"/>
</dbReference>
<dbReference type="PROSITE" id="PS00211">
    <property type="entry name" value="ABC_TRANSPORTER_1"/>
    <property type="match status" value="1"/>
</dbReference>
<evidence type="ECO:0000256" key="2">
    <source>
        <dbReference type="ARBA" id="ARBA00005417"/>
    </source>
</evidence>
<accession>A0A1I3NRH7</accession>
<dbReference type="GO" id="GO:0055085">
    <property type="term" value="P:transmembrane transport"/>
    <property type="evidence" value="ECO:0007669"/>
    <property type="project" value="UniProtKB-ARBA"/>
</dbReference>
<dbReference type="InterPro" id="IPR003593">
    <property type="entry name" value="AAA+_ATPase"/>
</dbReference>
<dbReference type="Proteomes" id="UP000199630">
    <property type="component" value="Unassembled WGS sequence"/>
</dbReference>
<dbReference type="GO" id="GO:0005524">
    <property type="term" value="F:ATP binding"/>
    <property type="evidence" value="ECO:0007669"/>
    <property type="project" value="UniProtKB-KW"/>
</dbReference>
<dbReference type="InterPro" id="IPR017871">
    <property type="entry name" value="ABC_transporter-like_CS"/>
</dbReference>
<evidence type="ECO:0000256" key="3">
    <source>
        <dbReference type="ARBA" id="ARBA00022448"/>
    </source>
</evidence>
<comment type="similarity">
    <text evidence="2">Belongs to the ABC transporter superfamily.</text>
</comment>
<dbReference type="RefSeq" id="WP_090059515.1">
    <property type="nucleotide sequence ID" value="NZ_FORH01000002.1"/>
</dbReference>
<gene>
    <name evidence="7" type="ORF">SAMN04487991_1448</name>
</gene>
<dbReference type="NCBIfam" id="TIGR01727">
    <property type="entry name" value="oligo_HPY"/>
    <property type="match status" value="1"/>
</dbReference>
<dbReference type="GO" id="GO:0005886">
    <property type="term" value="C:plasma membrane"/>
    <property type="evidence" value="ECO:0007669"/>
    <property type="project" value="UniProtKB-SubCell"/>
</dbReference>
<evidence type="ECO:0000313" key="7">
    <source>
        <dbReference type="EMBL" id="SFJ11747.1"/>
    </source>
</evidence>
<dbReference type="EMBL" id="FORH01000002">
    <property type="protein sequence ID" value="SFJ11747.1"/>
    <property type="molecule type" value="Genomic_DNA"/>
</dbReference>
<keyword evidence="8" id="KW-1185">Reference proteome</keyword>
<evidence type="ECO:0000256" key="4">
    <source>
        <dbReference type="ARBA" id="ARBA00022741"/>
    </source>
</evidence>
<dbReference type="PROSITE" id="PS50893">
    <property type="entry name" value="ABC_TRANSPORTER_2"/>
    <property type="match status" value="1"/>
</dbReference>
<organism evidence="7 8">
    <name type="scientific">Celeribacter neptunius</name>
    <dbReference type="NCBI Taxonomy" id="588602"/>
    <lineage>
        <taxon>Bacteria</taxon>
        <taxon>Pseudomonadati</taxon>
        <taxon>Pseudomonadota</taxon>
        <taxon>Alphaproteobacteria</taxon>
        <taxon>Rhodobacterales</taxon>
        <taxon>Roseobacteraceae</taxon>
        <taxon>Celeribacter</taxon>
    </lineage>
</organism>
<dbReference type="STRING" id="588602.SAMN04487991_1448"/>
<name>A0A1I3NRH7_9RHOB</name>
<dbReference type="CDD" id="cd03257">
    <property type="entry name" value="ABC_NikE_OppD_transporters"/>
    <property type="match status" value="1"/>
</dbReference>
<keyword evidence="5 7" id="KW-0067">ATP-binding</keyword>
<feature type="domain" description="ABC transporter" evidence="6">
    <location>
        <begin position="8"/>
        <end position="258"/>
    </location>
</feature>
<dbReference type="InterPro" id="IPR027417">
    <property type="entry name" value="P-loop_NTPase"/>
</dbReference>
<dbReference type="GO" id="GO:0016887">
    <property type="term" value="F:ATP hydrolysis activity"/>
    <property type="evidence" value="ECO:0007669"/>
    <property type="project" value="InterPro"/>
</dbReference>
<dbReference type="AlphaFoldDB" id="A0A1I3NRH7"/>
<dbReference type="SMART" id="SM00382">
    <property type="entry name" value="AAA"/>
    <property type="match status" value="1"/>
</dbReference>
<proteinExistence type="inferred from homology"/>
<dbReference type="InterPro" id="IPR003439">
    <property type="entry name" value="ABC_transporter-like_ATP-bd"/>
</dbReference>
<dbReference type="OrthoDB" id="9802264at2"/>
<dbReference type="InterPro" id="IPR013563">
    <property type="entry name" value="Oligopep_ABC_C"/>
</dbReference>
<reference evidence="8" key="1">
    <citation type="submission" date="2016-10" db="EMBL/GenBank/DDBJ databases">
        <authorList>
            <person name="Varghese N."/>
            <person name="Submissions S."/>
        </authorList>
    </citation>
    <scope>NUCLEOTIDE SEQUENCE [LARGE SCALE GENOMIC DNA]</scope>
    <source>
        <strain evidence="8">DSM 26471</strain>
    </source>
</reference>
<evidence type="ECO:0000256" key="1">
    <source>
        <dbReference type="ARBA" id="ARBA00004417"/>
    </source>
</evidence>
<evidence type="ECO:0000256" key="5">
    <source>
        <dbReference type="ARBA" id="ARBA00022840"/>
    </source>
</evidence>
<dbReference type="Pfam" id="PF00005">
    <property type="entry name" value="ABC_tran"/>
    <property type="match status" value="1"/>
</dbReference>
<keyword evidence="4" id="KW-0547">Nucleotide-binding</keyword>
<dbReference type="Pfam" id="PF08352">
    <property type="entry name" value="oligo_HPY"/>
    <property type="match status" value="1"/>
</dbReference>
<dbReference type="PANTHER" id="PTHR43776:SF7">
    <property type="entry name" value="D,D-DIPEPTIDE TRANSPORT ATP-BINDING PROTEIN DDPF-RELATED"/>
    <property type="match status" value="1"/>
</dbReference>
<evidence type="ECO:0000313" key="8">
    <source>
        <dbReference type="Proteomes" id="UP000199630"/>
    </source>
</evidence>
<dbReference type="FunFam" id="3.40.50.300:FF:000016">
    <property type="entry name" value="Oligopeptide ABC transporter ATP-binding component"/>
    <property type="match status" value="1"/>
</dbReference>
<protein>
    <submittedName>
        <fullName evidence="7">Oligopeptide transport system ATP-binding protein</fullName>
    </submittedName>
</protein>
<dbReference type="InterPro" id="IPR050319">
    <property type="entry name" value="ABC_transp_ATP-bind"/>
</dbReference>